<dbReference type="STRING" id="1907666.DSM25559_5299"/>
<evidence type="ECO:0000313" key="2">
    <source>
        <dbReference type="Proteomes" id="UP000187891"/>
    </source>
</evidence>
<protein>
    <submittedName>
        <fullName evidence="1">Uncharacterized protein</fullName>
    </submittedName>
</protein>
<dbReference type="Proteomes" id="UP000187891">
    <property type="component" value="Unassembled WGS sequence"/>
</dbReference>
<organism evidence="1 2">
    <name type="scientific">Agrobacterium rosae</name>
    <dbReference type="NCBI Taxonomy" id="1972867"/>
    <lineage>
        <taxon>Bacteria</taxon>
        <taxon>Pseudomonadati</taxon>
        <taxon>Pseudomonadota</taxon>
        <taxon>Alphaproteobacteria</taxon>
        <taxon>Hyphomicrobiales</taxon>
        <taxon>Rhizobiaceae</taxon>
        <taxon>Rhizobium/Agrobacterium group</taxon>
        <taxon>Agrobacterium</taxon>
    </lineage>
</organism>
<name>A0A1R3U834_9HYPH</name>
<proteinExistence type="predicted"/>
<dbReference type="EMBL" id="FMUE01000026">
    <property type="protein sequence ID" value="SCX36054.1"/>
    <property type="molecule type" value="Genomic_DNA"/>
</dbReference>
<dbReference type="RefSeq" id="WP_077123162.1">
    <property type="nucleotide sequence ID" value="NZ_FMUE01000026.1"/>
</dbReference>
<gene>
    <name evidence="1" type="ORF">DSM25559_5299</name>
</gene>
<evidence type="ECO:0000313" key="1">
    <source>
        <dbReference type="EMBL" id="SCX36054.1"/>
    </source>
</evidence>
<reference evidence="2" key="1">
    <citation type="submission" date="2016-10" db="EMBL/GenBank/DDBJ databases">
        <authorList>
            <person name="Wibberg D."/>
        </authorList>
    </citation>
    <scope>NUCLEOTIDE SEQUENCE [LARGE SCALE GENOMIC DNA]</scope>
</reference>
<dbReference type="AlphaFoldDB" id="A0A1R3U834"/>
<accession>A0A1R3U834</accession>
<sequence length="712" mass="75267">MEPNKDRKLLSAVEDQTPPWLRMDNVVEEDADDTSPWLRTDNIIEDEPVVDEDRIDPEMEAPRMLRLSVAGLSKPEDKLAAIQRHYPDARPHGDGNFIMTDPKTRKTMVFNQEGWMPSLGDFADATPEIIGGITGTAGSIIGGIAGGASGSVVPVLGTTTGALAGGTALGATGYAAGKDTTQNLLNLAFGNRDTRGVVEQTLDKGKDMAVGAASELGGQLVVGPALRGAGNLLKSSRNKMFVGSAGDSTADAAGRLADFDALGLTPTAGMVGRNPKALATERNFIDGGDTKITRIYDDVKTGLDNKFVDTTRAATSKQSSGEGLRTAAQEAKKNINTAISAKYADLDAVAGNLNVNGINVDEIVRTLNKSKLDMNPFDKKTKGSLMDEATTIAKTVSDTAKKGFTFSEAQAMRSDLGKMAFSNETDPFVATQFKGIYEALDKDMADTAKAAGGDVFDKWKAADAAYAARFKQGGSDKILNPILKKDSGEDAYRIAANQIKDGGTKVENIRKTLVENGGEPAWDNFRDTYFRELGTKTVDDGAETFDFTKFRNGWNKTSKEAKEAFFPGAAGKENRETYERLIRVSATMDKAAKTKGENLIVKNMFDLALNKGGISGALGGAVGSMAGPVGGAIGAGAGIAVGVGGKAMANSYSKSLLANPQTARWIAGLPNATMQRGGVRGYVGQLKSMAVDATTKAAIRDYLRDIGEPETE</sequence>